<evidence type="ECO:0000256" key="4">
    <source>
        <dbReference type="ARBA" id="ARBA00022475"/>
    </source>
</evidence>
<evidence type="ECO:0000256" key="5">
    <source>
        <dbReference type="ARBA" id="ARBA00022692"/>
    </source>
</evidence>
<feature type="transmembrane region" description="Helical" evidence="10">
    <location>
        <begin position="503"/>
        <end position="520"/>
    </location>
</feature>
<feature type="transmembrane region" description="Helical" evidence="10">
    <location>
        <begin position="449"/>
        <end position="471"/>
    </location>
</feature>
<evidence type="ECO:0000313" key="12">
    <source>
        <dbReference type="Proteomes" id="UP001049518"/>
    </source>
</evidence>
<keyword evidence="6" id="KW-0769">Symport</keyword>
<dbReference type="CDD" id="cd11480">
    <property type="entry name" value="SLC5sbd_u4"/>
    <property type="match status" value="1"/>
</dbReference>
<dbReference type="Proteomes" id="UP001049518">
    <property type="component" value="Chromosome"/>
</dbReference>
<comment type="subcellular location">
    <subcellularLocation>
        <location evidence="1">Cell membrane</location>
        <topology evidence="1">Multi-pass membrane protein</topology>
    </subcellularLocation>
</comment>
<sequence length="543" mass="56764">MLAASDNEHRTFSLVLFAAFVAITLWITLWASRQNKTAADYYAGGRQFTPIQNGLAISGDYMSAASFLGIAGLFALSGYDGFLYSIGFLVAWLVALLLVAELLRNSGRYTMADVLAFRMRQRPVRAAAGISTIVVSIFYLLAQMVGAGALVGLLLDVDGESAKIWTIVVVGALMIFYVTVGGMKGTTWVQVVKAVMLMTGAIVMTVWVLSKYSFNPSELLGAAADKSGKGDAFLKPGLKYGATNVWSKLDLLSLGLALVLGTAGLPHILIRFYTVPTSRAARTSVNWAIGIIGVFYLMTLVIGFGAAALVGGKAIAAQDKGGNTAAPQLAQELGGGAGSTGGAIFLAIIAAVAFATILAVVAGLTLASSSSFAHDLFANVFKRGKASERDEVVMARYAAIVIGAVAIVLSIFARGLNVAFLVALAFAIAASANLPTLLFSLFWKRFNTVGAVAGIYGGLVSAVTLVLLSPICWGGKSDTIPKGNVDALFSETTVAPIPLQNPGLISIPIGFLCAYLGTVLSKERTDEKFAELEVRSLTGTGAH</sequence>
<dbReference type="PROSITE" id="PS50283">
    <property type="entry name" value="NA_SOLUT_SYMP_3"/>
    <property type="match status" value="1"/>
</dbReference>
<dbReference type="InterPro" id="IPR050277">
    <property type="entry name" value="Sodium:Solute_Symporter"/>
</dbReference>
<dbReference type="Pfam" id="PF00474">
    <property type="entry name" value="SSF"/>
    <property type="match status" value="1"/>
</dbReference>
<feature type="transmembrane region" description="Helical" evidence="10">
    <location>
        <begin position="419"/>
        <end position="442"/>
    </location>
</feature>
<evidence type="ECO:0000256" key="7">
    <source>
        <dbReference type="ARBA" id="ARBA00022989"/>
    </source>
</evidence>
<dbReference type="InterPro" id="IPR001734">
    <property type="entry name" value="Na/solute_symporter"/>
</dbReference>
<evidence type="ECO:0000256" key="3">
    <source>
        <dbReference type="ARBA" id="ARBA00022448"/>
    </source>
</evidence>
<evidence type="ECO:0000256" key="2">
    <source>
        <dbReference type="ARBA" id="ARBA00006434"/>
    </source>
</evidence>
<evidence type="ECO:0000256" key="10">
    <source>
        <dbReference type="SAM" id="Phobius"/>
    </source>
</evidence>
<comment type="similarity">
    <text evidence="2 9">Belongs to the sodium:solute symporter (SSF) (TC 2.A.21) family.</text>
</comment>
<evidence type="ECO:0000256" key="6">
    <source>
        <dbReference type="ARBA" id="ARBA00022847"/>
    </source>
</evidence>
<protein>
    <submittedName>
        <fullName evidence="11">Cation acetate symporter</fullName>
    </submittedName>
</protein>
<dbReference type="InterPro" id="IPR038377">
    <property type="entry name" value="Na/Glc_symporter_sf"/>
</dbReference>
<dbReference type="PANTHER" id="PTHR48086:SF6">
    <property type="entry name" value="CATION_ACETATE SYMPORTER ACTP"/>
    <property type="match status" value="1"/>
</dbReference>
<proteinExistence type="inferred from homology"/>
<feature type="transmembrane region" description="Helical" evidence="10">
    <location>
        <begin position="124"/>
        <end position="142"/>
    </location>
</feature>
<keyword evidence="8 10" id="KW-0472">Membrane</keyword>
<keyword evidence="3" id="KW-0813">Transport</keyword>
<feature type="transmembrane region" description="Helical" evidence="10">
    <location>
        <begin position="53"/>
        <end position="76"/>
    </location>
</feature>
<feature type="transmembrane region" description="Helical" evidence="10">
    <location>
        <begin position="191"/>
        <end position="210"/>
    </location>
</feature>
<dbReference type="Gene3D" id="1.20.1730.10">
    <property type="entry name" value="Sodium/glucose cotransporter"/>
    <property type="match status" value="1"/>
</dbReference>
<accession>A0ABX8R5J5</accession>
<gene>
    <name evidence="11" type="ORF">AGRA3207_001244</name>
</gene>
<keyword evidence="5 10" id="KW-0812">Transmembrane</keyword>
<keyword evidence="7 10" id="KW-1133">Transmembrane helix</keyword>
<feature type="transmembrane region" description="Helical" evidence="10">
    <location>
        <begin position="162"/>
        <end position="179"/>
    </location>
</feature>
<dbReference type="EMBL" id="CP059572">
    <property type="protein sequence ID" value="QXJ26361.1"/>
    <property type="molecule type" value="Genomic_DNA"/>
</dbReference>
<evidence type="ECO:0000256" key="9">
    <source>
        <dbReference type="RuleBase" id="RU362091"/>
    </source>
</evidence>
<feature type="transmembrane region" description="Helical" evidence="10">
    <location>
        <begin position="251"/>
        <end position="273"/>
    </location>
</feature>
<feature type="transmembrane region" description="Helical" evidence="10">
    <location>
        <begin position="12"/>
        <end position="32"/>
    </location>
</feature>
<organism evidence="11 12">
    <name type="scientific">Actinomadura graeca</name>
    <dbReference type="NCBI Taxonomy" id="2750812"/>
    <lineage>
        <taxon>Bacteria</taxon>
        <taxon>Bacillati</taxon>
        <taxon>Actinomycetota</taxon>
        <taxon>Actinomycetes</taxon>
        <taxon>Streptosporangiales</taxon>
        <taxon>Thermomonosporaceae</taxon>
        <taxon>Actinomadura</taxon>
    </lineage>
</organism>
<reference evidence="11" key="1">
    <citation type="submission" date="2020-07" db="EMBL/GenBank/DDBJ databases">
        <authorList>
            <person name="Tarantini F.S."/>
            <person name="Hong K.W."/>
            <person name="Chan K.G."/>
        </authorList>
    </citation>
    <scope>NUCLEOTIDE SEQUENCE</scope>
    <source>
        <strain evidence="11">32-07</strain>
    </source>
</reference>
<name>A0ABX8R5J5_9ACTN</name>
<evidence type="ECO:0000256" key="8">
    <source>
        <dbReference type="ARBA" id="ARBA00023136"/>
    </source>
</evidence>
<feature type="transmembrane region" description="Helical" evidence="10">
    <location>
        <begin position="82"/>
        <end position="103"/>
    </location>
</feature>
<feature type="transmembrane region" description="Helical" evidence="10">
    <location>
        <begin position="285"/>
        <end position="310"/>
    </location>
</feature>
<evidence type="ECO:0000313" key="11">
    <source>
        <dbReference type="EMBL" id="QXJ26361.1"/>
    </source>
</evidence>
<keyword evidence="4" id="KW-1003">Cell membrane</keyword>
<evidence type="ECO:0000256" key="1">
    <source>
        <dbReference type="ARBA" id="ARBA00004651"/>
    </source>
</evidence>
<dbReference type="PANTHER" id="PTHR48086">
    <property type="entry name" value="SODIUM/PROLINE SYMPORTER-RELATED"/>
    <property type="match status" value="1"/>
</dbReference>
<keyword evidence="12" id="KW-1185">Reference proteome</keyword>
<feature type="transmembrane region" description="Helical" evidence="10">
    <location>
        <begin position="343"/>
        <end position="373"/>
    </location>
</feature>
<feature type="transmembrane region" description="Helical" evidence="10">
    <location>
        <begin position="394"/>
        <end position="413"/>
    </location>
</feature>